<sequence>MVTKAIVVGAGGGFERVGTAERPVPEPGFGEITVRLRASSLNYHDYAVVSGMWGPPEDRIPMSDGAGDVTAVGPGVAEFCVGDRVVSTFFPTWLDGQPEVLGFATVPGDGVDGYAREAITAPASAFTRAPAGWDHAEAATLTTAGLTAWRALHEDGKVKAGDTVLVQGSGGVSVFALQFAKMAGATVIATSSSGEKLSRLQALGADHLINYRDDPAWGETARKLTGGRGVDHVIEVGGPGTLEQSMEAARVGGHISVIGILTGVAGSLAVVPALVKQLRLQGVLVGNRRQQMDMVRAIDANGMKPVVDSRYPLDSLVEAFRHQESNKHFGKICLEM</sequence>
<name>A0ABW2BTA5_9HYPH</name>
<reference evidence="3" key="1">
    <citation type="journal article" date="2019" name="Int. J. Syst. Evol. Microbiol.">
        <title>The Global Catalogue of Microorganisms (GCM) 10K type strain sequencing project: providing services to taxonomists for standard genome sequencing and annotation.</title>
        <authorList>
            <consortium name="The Broad Institute Genomics Platform"/>
            <consortium name="The Broad Institute Genome Sequencing Center for Infectious Disease"/>
            <person name="Wu L."/>
            <person name="Ma J."/>
        </authorList>
    </citation>
    <scope>NUCLEOTIDE SEQUENCE [LARGE SCALE GENOMIC DNA]</scope>
    <source>
        <strain evidence="3">CCUG 48316</strain>
    </source>
</reference>
<protein>
    <submittedName>
        <fullName evidence="2">NAD(P)-dependent alcohol dehydrogenase</fullName>
        <ecNumber evidence="2">1.1.1.-</ecNumber>
    </submittedName>
</protein>
<dbReference type="EMBL" id="JBHSWN010000001">
    <property type="protein sequence ID" value="MFC6792566.1"/>
    <property type="molecule type" value="Genomic_DNA"/>
</dbReference>
<organism evidence="2 3">
    <name type="scientific">Methylobacterium komagatae</name>
    <dbReference type="NCBI Taxonomy" id="374425"/>
    <lineage>
        <taxon>Bacteria</taxon>
        <taxon>Pseudomonadati</taxon>
        <taxon>Pseudomonadota</taxon>
        <taxon>Alphaproteobacteria</taxon>
        <taxon>Hyphomicrobiales</taxon>
        <taxon>Methylobacteriaceae</taxon>
        <taxon>Methylobacterium</taxon>
    </lineage>
</organism>
<dbReference type="RefSeq" id="WP_378975699.1">
    <property type="nucleotide sequence ID" value="NZ_JBHSWN010000001.1"/>
</dbReference>
<evidence type="ECO:0000313" key="2">
    <source>
        <dbReference type="EMBL" id="MFC6792566.1"/>
    </source>
</evidence>
<dbReference type="InterPro" id="IPR020843">
    <property type="entry name" value="ER"/>
</dbReference>
<dbReference type="SMART" id="SM00829">
    <property type="entry name" value="PKS_ER"/>
    <property type="match status" value="1"/>
</dbReference>
<gene>
    <name evidence="2" type="ORF">ACFQE0_25215</name>
</gene>
<proteinExistence type="predicted"/>
<feature type="domain" description="Enoyl reductase (ER)" evidence="1">
    <location>
        <begin position="12"/>
        <end position="334"/>
    </location>
</feature>
<dbReference type="Pfam" id="PF08240">
    <property type="entry name" value="ADH_N"/>
    <property type="match status" value="1"/>
</dbReference>
<dbReference type="PANTHER" id="PTHR45033:SF2">
    <property type="entry name" value="ZINC-TYPE ALCOHOL DEHYDROGENASE-LIKE PROTEIN C1773.06C"/>
    <property type="match status" value="1"/>
</dbReference>
<dbReference type="InterPro" id="IPR013154">
    <property type="entry name" value="ADH-like_N"/>
</dbReference>
<dbReference type="InterPro" id="IPR052711">
    <property type="entry name" value="Zinc_ADH-like"/>
</dbReference>
<dbReference type="SUPFAM" id="SSF50129">
    <property type="entry name" value="GroES-like"/>
    <property type="match status" value="1"/>
</dbReference>
<dbReference type="InterPro" id="IPR013149">
    <property type="entry name" value="ADH-like_C"/>
</dbReference>
<evidence type="ECO:0000313" key="3">
    <source>
        <dbReference type="Proteomes" id="UP001596292"/>
    </source>
</evidence>
<dbReference type="InterPro" id="IPR036291">
    <property type="entry name" value="NAD(P)-bd_dom_sf"/>
</dbReference>
<dbReference type="EC" id="1.1.1.-" evidence="2"/>
<evidence type="ECO:0000259" key="1">
    <source>
        <dbReference type="SMART" id="SM00829"/>
    </source>
</evidence>
<dbReference type="PANTHER" id="PTHR45033">
    <property type="match status" value="1"/>
</dbReference>
<dbReference type="Gene3D" id="3.90.180.10">
    <property type="entry name" value="Medium-chain alcohol dehydrogenases, catalytic domain"/>
    <property type="match status" value="1"/>
</dbReference>
<keyword evidence="3" id="KW-1185">Reference proteome</keyword>
<dbReference type="CDD" id="cd08276">
    <property type="entry name" value="MDR7"/>
    <property type="match status" value="1"/>
</dbReference>
<dbReference type="Pfam" id="PF00107">
    <property type="entry name" value="ADH_zinc_N"/>
    <property type="match status" value="1"/>
</dbReference>
<dbReference type="Proteomes" id="UP001596292">
    <property type="component" value="Unassembled WGS sequence"/>
</dbReference>
<dbReference type="InterPro" id="IPR011032">
    <property type="entry name" value="GroES-like_sf"/>
</dbReference>
<comment type="caution">
    <text evidence="2">The sequence shown here is derived from an EMBL/GenBank/DDBJ whole genome shotgun (WGS) entry which is preliminary data.</text>
</comment>
<dbReference type="SUPFAM" id="SSF51735">
    <property type="entry name" value="NAD(P)-binding Rossmann-fold domains"/>
    <property type="match status" value="1"/>
</dbReference>
<keyword evidence="2" id="KW-0560">Oxidoreductase</keyword>
<accession>A0ABW2BTA5</accession>
<dbReference type="Gene3D" id="3.40.50.720">
    <property type="entry name" value="NAD(P)-binding Rossmann-like Domain"/>
    <property type="match status" value="1"/>
</dbReference>
<dbReference type="GO" id="GO:0016491">
    <property type="term" value="F:oxidoreductase activity"/>
    <property type="evidence" value="ECO:0007669"/>
    <property type="project" value="UniProtKB-KW"/>
</dbReference>